<proteinExistence type="predicted"/>
<dbReference type="Proteomes" id="UP000215902">
    <property type="component" value="Unassembled WGS sequence"/>
</dbReference>
<evidence type="ECO:0000313" key="5">
    <source>
        <dbReference type="Proteomes" id="UP000215902"/>
    </source>
</evidence>
<accession>A0A267DCZ3</accession>
<protein>
    <recommendedName>
        <fullName evidence="2">EF-hand domain-containing protein</fullName>
    </recommendedName>
</protein>
<evidence type="ECO:0000313" key="3">
    <source>
        <dbReference type="EMBL" id="PAA47148.1"/>
    </source>
</evidence>
<evidence type="ECO:0000259" key="2">
    <source>
        <dbReference type="PROSITE" id="PS50222"/>
    </source>
</evidence>
<dbReference type="SMART" id="SM00054">
    <property type="entry name" value="EFh"/>
    <property type="match status" value="3"/>
</dbReference>
<dbReference type="PROSITE" id="PS00018">
    <property type="entry name" value="EF_HAND_1"/>
    <property type="match status" value="2"/>
</dbReference>
<name>A0A267DCZ3_9PLAT</name>
<gene>
    <name evidence="3" type="ORF">BOX15_Mlig004512g1</name>
    <name evidence="4" type="ORF">BOX15_Mlig004512g2</name>
</gene>
<dbReference type="Gene3D" id="1.10.238.10">
    <property type="entry name" value="EF-hand"/>
    <property type="match status" value="1"/>
</dbReference>
<organism evidence="3 5">
    <name type="scientific">Macrostomum lignano</name>
    <dbReference type="NCBI Taxonomy" id="282301"/>
    <lineage>
        <taxon>Eukaryota</taxon>
        <taxon>Metazoa</taxon>
        <taxon>Spiralia</taxon>
        <taxon>Lophotrochozoa</taxon>
        <taxon>Platyhelminthes</taxon>
        <taxon>Rhabditophora</taxon>
        <taxon>Macrostomorpha</taxon>
        <taxon>Macrostomida</taxon>
        <taxon>Macrostomidae</taxon>
        <taxon>Macrostomum</taxon>
    </lineage>
</organism>
<reference evidence="3 5" key="1">
    <citation type="submission" date="2017-06" db="EMBL/GenBank/DDBJ databases">
        <title>A platform for efficient transgenesis in Macrostomum lignano, a flatworm model organism for stem cell research.</title>
        <authorList>
            <person name="Berezikov E."/>
        </authorList>
    </citation>
    <scope>NUCLEOTIDE SEQUENCE [LARGE SCALE GENOMIC DNA]</scope>
    <source>
        <strain evidence="3">DV1</strain>
        <tissue evidence="3">Whole organism</tissue>
    </source>
</reference>
<dbReference type="OrthoDB" id="26525at2759"/>
<evidence type="ECO:0000256" key="1">
    <source>
        <dbReference type="ARBA" id="ARBA00022837"/>
    </source>
</evidence>
<dbReference type="Pfam" id="PF13499">
    <property type="entry name" value="EF-hand_7"/>
    <property type="match status" value="1"/>
</dbReference>
<dbReference type="EMBL" id="NIVC01000641">
    <property type="protein sequence ID" value="PAA79304.1"/>
    <property type="molecule type" value="Genomic_DNA"/>
</dbReference>
<dbReference type="STRING" id="282301.A0A267DCZ3"/>
<keyword evidence="1" id="KW-0106">Calcium</keyword>
<feature type="non-terminal residue" evidence="3">
    <location>
        <position position="1"/>
    </location>
</feature>
<sequence>LMHSMVSEATRQLRIDDAFANADADSDGRLCRGDVKVAWIELFGYKPCRRELDLIMQSQPAVAGPTDEFVTLDTFRRLASARMSRLDADGQLRHAFAALDSGGRNFLRAEDLRRAVGLLAPRLAAGGFAVDRAFAEVDADADGRVTYRDFEFAMKFDPDQQ</sequence>
<dbReference type="EMBL" id="NIVC01004556">
    <property type="protein sequence ID" value="PAA47148.1"/>
    <property type="molecule type" value="Genomic_DNA"/>
</dbReference>
<dbReference type="PROSITE" id="PS50222">
    <property type="entry name" value="EF_HAND_2"/>
    <property type="match status" value="1"/>
</dbReference>
<dbReference type="InterPro" id="IPR011992">
    <property type="entry name" value="EF-hand-dom_pair"/>
</dbReference>
<dbReference type="InterPro" id="IPR018247">
    <property type="entry name" value="EF_Hand_1_Ca_BS"/>
</dbReference>
<evidence type="ECO:0000313" key="4">
    <source>
        <dbReference type="EMBL" id="PAA79304.1"/>
    </source>
</evidence>
<comment type="caution">
    <text evidence="3">The sequence shown here is derived from an EMBL/GenBank/DDBJ whole genome shotgun (WGS) entry which is preliminary data.</text>
</comment>
<dbReference type="GO" id="GO:0005509">
    <property type="term" value="F:calcium ion binding"/>
    <property type="evidence" value="ECO:0007669"/>
    <property type="project" value="InterPro"/>
</dbReference>
<dbReference type="SUPFAM" id="SSF47473">
    <property type="entry name" value="EF-hand"/>
    <property type="match status" value="1"/>
</dbReference>
<feature type="domain" description="EF-hand" evidence="2">
    <location>
        <begin position="130"/>
        <end position="160"/>
    </location>
</feature>
<dbReference type="InterPro" id="IPR002048">
    <property type="entry name" value="EF_hand_dom"/>
</dbReference>
<dbReference type="AlphaFoldDB" id="A0A267DCZ3"/>
<keyword evidence="5" id="KW-1185">Reference proteome</keyword>